<proteinExistence type="predicted"/>
<dbReference type="EMBL" id="MU151209">
    <property type="protein sequence ID" value="KAF9447236.1"/>
    <property type="molecule type" value="Genomic_DNA"/>
</dbReference>
<evidence type="ECO:0000256" key="1">
    <source>
        <dbReference type="SAM" id="SignalP"/>
    </source>
</evidence>
<protein>
    <submittedName>
        <fullName evidence="2">Uncharacterized protein</fullName>
    </submittedName>
</protein>
<keyword evidence="1" id="KW-0732">Signal</keyword>
<dbReference type="AlphaFoldDB" id="A0A9P5XCC6"/>
<gene>
    <name evidence="2" type="ORF">P691DRAFT_131268</name>
</gene>
<dbReference type="Proteomes" id="UP000807342">
    <property type="component" value="Unassembled WGS sequence"/>
</dbReference>
<reference evidence="2" key="1">
    <citation type="submission" date="2020-11" db="EMBL/GenBank/DDBJ databases">
        <authorList>
            <consortium name="DOE Joint Genome Institute"/>
            <person name="Ahrendt S."/>
            <person name="Riley R."/>
            <person name="Andreopoulos W."/>
            <person name="Labutti K."/>
            <person name="Pangilinan J."/>
            <person name="Ruiz-Duenas F.J."/>
            <person name="Barrasa J.M."/>
            <person name="Sanchez-Garcia M."/>
            <person name="Camarero S."/>
            <person name="Miyauchi S."/>
            <person name="Serrano A."/>
            <person name="Linde D."/>
            <person name="Babiker R."/>
            <person name="Drula E."/>
            <person name="Ayuso-Fernandez I."/>
            <person name="Pacheco R."/>
            <person name="Padilla G."/>
            <person name="Ferreira P."/>
            <person name="Barriuso J."/>
            <person name="Kellner H."/>
            <person name="Castanera R."/>
            <person name="Alfaro M."/>
            <person name="Ramirez L."/>
            <person name="Pisabarro A.G."/>
            <person name="Kuo A."/>
            <person name="Tritt A."/>
            <person name="Lipzen A."/>
            <person name="He G."/>
            <person name="Yan M."/>
            <person name="Ng V."/>
            <person name="Cullen D."/>
            <person name="Martin F."/>
            <person name="Rosso M.-N."/>
            <person name="Henrissat B."/>
            <person name="Hibbett D."/>
            <person name="Martinez A.T."/>
            <person name="Grigoriev I.V."/>
        </authorList>
    </citation>
    <scope>NUCLEOTIDE SEQUENCE</scope>
    <source>
        <strain evidence="2">MF-IS2</strain>
    </source>
</reference>
<feature type="chain" id="PRO_5040109670" evidence="1">
    <location>
        <begin position="35"/>
        <end position="85"/>
    </location>
</feature>
<keyword evidence="3" id="KW-1185">Reference proteome</keyword>
<organism evidence="2 3">
    <name type="scientific">Macrolepiota fuliginosa MF-IS2</name>
    <dbReference type="NCBI Taxonomy" id="1400762"/>
    <lineage>
        <taxon>Eukaryota</taxon>
        <taxon>Fungi</taxon>
        <taxon>Dikarya</taxon>
        <taxon>Basidiomycota</taxon>
        <taxon>Agaricomycotina</taxon>
        <taxon>Agaricomycetes</taxon>
        <taxon>Agaricomycetidae</taxon>
        <taxon>Agaricales</taxon>
        <taxon>Agaricineae</taxon>
        <taxon>Agaricaceae</taxon>
        <taxon>Macrolepiota</taxon>
    </lineage>
</organism>
<accession>A0A9P5XCC6</accession>
<evidence type="ECO:0000313" key="2">
    <source>
        <dbReference type="EMBL" id="KAF9447236.1"/>
    </source>
</evidence>
<evidence type="ECO:0000313" key="3">
    <source>
        <dbReference type="Proteomes" id="UP000807342"/>
    </source>
</evidence>
<name>A0A9P5XCC6_9AGAR</name>
<sequence length="85" mass="8995">MTSSIPHQSLTDTCLANLILCCSHCLILCNGCVALPQSHIALPQDATLNVTDVVPSKLQSIPLLHSPTLTTIVLIPLSDSFSRGT</sequence>
<comment type="caution">
    <text evidence="2">The sequence shown here is derived from an EMBL/GenBank/DDBJ whole genome shotgun (WGS) entry which is preliminary data.</text>
</comment>
<feature type="signal peptide" evidence="1">
    <location>
        <begin position="1"/>
        <end position="34"/>
    </location>
</feature>